<feature type="non-terminal residue" evidence="2">
    <location>
        <position position="98"/>
    </location>
</feature>
<protein>
    <recommendedName>
        <fullName evidence="4">G protein-coupled receptor</fullName>
    </recommendedName>
</protein>
<keyword evidence="1" id="KW-0472">Membrane</keyword>
<comment type="caution">
    <text evidence="2">The sequence shown here is derived from an EMBL/GenBank/DDBJ whole genome shotgun (WGS) entry which is preliminary data.</text>
</comment>
<feature type="transmembrane region" description="Helical" evidence="1">
    <location>
        <begin position="62"/>
        <end position="83"/>
    </location>
</feature>
<sequence length="98" mass="11255">ICLHIFSVLAHHSSMSKTVKKYNKMMTQMLMIQVLLPCIFLLIPVSQYSLQVSLKFESSLNAMIANEIFGLHSLMHSIALIITSKNYRLTIERIIFKV</sequence>
<proteinExistence type="predicted"/>
<evidence type="ECO:0008006" key="4">
    <source>
        <dbReference type="Google" id="ProtNLM"/>
    </source>
</evidence>
<feature type="transmembrane region" description="Helical" evidence="1">
    <location>
        <begin position="30"/>
        <end position="50"/>
    </location>
</feature>
<gene>
    <name evidence="2" type="ORF">PFISCL1PPCAC_14869</name>
</gene>
<keyword evidence="3" id="KW-1185">Reference proteome</keyword>
<organism evidence="2 3">
    <name type="scientific">Pristionchus fissidentatus</name>
    <dbReference type="NCBI Taxonomy" id="1538716"/>
    <lineage>
        <taxon>Eukaryota</taxon>
        <taxon>Metazoa</taxon>
        <taxon>Ecdysozoa</taxon>
        <taxon>Nematoda</taxon>
        <taxon>Chromadorea</taxon>
        <taxon>Rhabditida</taxon>
        <taxon>Rhabditina</taxon>
        <taxon>Diplogasteromorpha</taxon>
        <taxon>Diplogasteroidea</taxon>
        <taxon>Neodiplogasteridae</taxon>
        <taxon>Pristionchus</taxon>
    </lineage>
</organism>
<evidence type="ECO:0000313" key="3">
    <source>
        <dbReference type="Proteomes" id="UP001432322"/>
    </source>
</evidence>
<dbReference type="EMBL" id="BTSY01000004">
    <property type="protein sequence ID" value="GMT23572.1"/>
    <property type="molecule type" value="Genomic_DNA"/>
</dbReference>
<feature type="non-terminal residue" evidence="2">
    <location>
        <position position="1"/>
    </location>
</feature>
<dbReference type="InterPro" id="IPR019422">
    <property type="entry name" value="7TM_GPCR_serpentine_rcpt_Srh"/>
</dbReference>
<evidence type="ECO:0000256" key="1">
    <source>
        <dbReference type="SAM" id="Phobius"/>
    </source>
</evidence>
<keyword evidence="1" id="KW-0812">Transmembrane</keyword>
<dbReference type="Pfam" id="PF10318">
    <property type="entry name" value="7TM_GPCR_Srh"/>
    <property type="match status" value="1"/>
</dbReference>
<accession>A0AAV5VV84</accession>
<reference evidence="2" key="1">
    <citation type="submission" date="2023-10" db="EMBL/GenBank/DDBJ databases">
        <title>Genome assembly of Pristionchus species.</title>
        <authorList>
            <person name="Yoshida K."/>
            <person name="Sommer R.J."/>
        </authorList>
    </citation>
    <scope>NUCLEOTIDE SEQUENCE</scope>
    <source>
        <strain evidence="2">RS5133</strain>
    </source>
</reference>
<dbReference type="Proteomes" id="UP001432322">
    <property type="component" value="Unassembled WGS sequence"/>
</dbReference>
<evidence type="ECO:0000313" key="2">
    <source>
        <dbReference type="EMBL" id="GMT23572.1"/>
    </source>
</evidence>
<dbReference type="AlphaFoldDB" id="A0AAV5VV84"/>
<name>A0AAV5VV84_9BILA</name>
<keyword evidence="1" id="KW-1133">Transmembrane helix</keyword>